<dbReference type="NCBIfam" id="TIGR02428">
    <property type="entry name" value="pcaJ_scoB_fam"/>
    <property type="match status" value="1"/>
</dbReference>
<dbReference type="InterPro" id="IPR012791">
    <property type="entry name" value="3-oxoacid_CoA-transf_B"/>
</dbReference>
<dbReference type="SMART" id="SM00882">
    <property type="entry name" value="CoA_trans"/>
    <property type="match status" value="1"/>
</dbReference>
<gene>
    <name evidence="3" type="ORF">BSA145_11010</name>
</gene>
<keyword evidence="2 3" id="KW-0808">Transferase</keyword>
<dbReference type="InterPro" id="IPR037171">
    <property type="entry name" value="NagB/RpiA_transferase-like"/>
</dbReference>
<dbReference type="Proteomes" id="UP000185426">
    <property type="component" value="Chromosome"/>
</dbReference>
<dbReference type="GO" id="GO:0008410">
    <property type="term" value="F:CoA-transferase activity"/>
    <property type="evidence" value="ECO:0007669"/>
    <property type="project" value="InterPro"/>
</dbReference>
<organism evidence="3 4">
    <name type="scientific">Bacillus safensis</name>
    <dbReference type="NCBI Taxonomy" id="561879"/>
    <lineage>
        <taxon>Bacteria</taxon>
        <taxon>Bacillati</taxon>
        <taxon>Bacillota</taxon>
        <taxon>Bacilli</taxon>
        <taxon>Bacillales</taxon>
        <taxon>Bacillaceae</taxon>
        <taxon>Bacillus</taxon>
    </lineage>
</organism>
<evidence type="ECO:0000256" key="1">
    <source>
        <dbReference type="ARBA" id="ARBA00007047"/>
    </source>
</evidence>
<dbReference type="EMBL" id="CP015607">
    <property type="protein sequence ID" value="APT46352.1"/>
    <property type="molecule type" value="Genomic_DNA"/>
</dbReference>
<dbReference type="PANTHER" id="PTHR13707">
    <property type="entry name" value="KETOACID-COENZYME A TRANSFERASE"/>
    <property type="match status" value="1"/>
</dbReference>
<evidence type="ECO:0000313" key="3">
    <source>
        <dbReference type="EMBL" id="APT46352.1"/>
    </source>
</evidence>
<dbReference type="AlphaFoldDB" id="A0A1L6ZIQ7"/>
<proteinExistence type="inferred from homology"/>
<reference evidence="3 4" key="1">
    <citation type="submission" date="2016-05" db="EMBL/GenBank/DDBJ databases">
        <title>Complete Genome and Methylome Analysis of Psychrotrophic Bacterial Isolates from Antarctic Lake Untersee.</title>
        <authorList>
            <person name="Fomenkov A."/>
            <person name="Akimov V.N."/>
            <person name="Vasilyeva L.V."/>
            <person name="Andersen D."/>
            <person name="Vincze T."/>
            <person name="Roberts R.J."/>
        </authorList>
    </citation>
    <scope>NUCLEOTIDE SEQUENCE [LARGE SCALE GENOMIC DNA]</scope>
    <source>
        <strain evidence="3 4">U14-5</strain>
    </source>
</reference>
<dbReference type="SUPFAM" id="SSF100950">
    <property type="entry name" value="NagB/RpiA/CoA transferase-like"/>
    <property type="match status" value="1"/>
</dbReference>
<dbReference type="InterPro" id="IPR004165">
    <property type="entry name" value="CoA_trans_fam_I"/>
</dbReference>
<protein>
    <submittedName>
        <fullName evidence="3">Acyl CoA:acetate/3-ketoacid CoA transferase subunit beta</fullName>
    </submittedName>
</protein>
<dbReference type="RefSeq" id="WP_075622489.1">
    <property type="nucleotide sequence ID" value="NZ_CP015607.1"/>
</dbReference>
<accession>A0A1L6ZIQ7</accession>
<sequence length="221" mass="23534">MGMGDIDLRHRIAKRAAQEIEDGMVVNLGIGIPTLAAEYIPAHYEVWLHAENGIMGAGASPARGEEDPNLCNAGGFPITLTKGGSYMDSTTAFGIIRKGMLDMTILGALEVSSHGDLANWIVPGKRVPGMGGAIELAQKAKKVVVVMSHLDKHGQSKIKAACTLPLTAKSCVDLIITDMAVIEVKSQLLILREVMPPYQPEDVMRATEAPLILAPDVKSVV</sequence>
<evidence type="ECO:0000313" key="4">
    <source>
        <dbReference type="Proteomes" id="UP000185426"/>
    </source>
</evidence>
<comment type="similarity">
    <text evidence="1">Belongs to the 3-oxoacid CoA-transferase subunit B family.</text>
</comment>
<evidence type="ECO:0000256" key="2">
    <source>
        <dbReference type="ARBA" id="ARBA00022679"/>
    </source>
</evidence>
<dbReference type="Pfam" id="PF01144">
    <property type="entry name" value="CoA_trans"/>
    <property type="match status" value="1"/>
</dbReference>
<dbReference type="PANTHER" id="PTHR13707:SF60">
    <property type="entry name" value="ACETATE COA-TRANSFERASE SUBUNIT ALPHA"/>
    <property type="match status" value="1"/>
</dbReference>
<name>A0A1L6ZIQ7_BACIA</name>
<dbReference type="Gene3D" id="3.40.1080.10">
    <property type="entry name" value="Glutaconate Coenzyme A-transferase"/>
    <property type="match status" value="1"/>
</dbReference>